<dbReference type="InterPro" id="IPR001387">
    <property type="entry name" value="Cro/C1-type_HTH"/>
</dbReference>
<dbReference type="AlphaFoldDB" id="A0A4Y8KR56"/>
<dbReference type="Pfam" id="PF01381">
    <property type="entry name" value="HTH_3"/>
    <property type="match status" value="1"/>
</dbReference>
<proteinExistence type="predicted"/>
<protein>
    <submittedName>
        <fullName evidence="1">XRE family transcriptional regulator</fullName>
    </submittedName>
</protein>
<dbReference type="SUPFAM" id="SSF47413">
    <property type="entry name" value="lambda repressor-like DNA-binding domains"/>
    <property type="match status" value="1"/>
</dbReference>
<evidence type="ECO:0000313" key="1">
    <source>
        <dbReference type="EMBL" id="TFD80846.1"/>
    </source>
</evidence>
<organism evidence="1 2">
    <name type="scientific">Cryobacterium psychrophilum</name>
    <dbReference type="NCBI Taxonomy" id="41988"/>
    <lineage>
        <taxon>Bacteria</taxon>
        <taxon>Bacillati</taxon>
        <taxon>Actinomycetota</taxon>
        <taxon>Actinomycetes</taxon>
        <taxon>Micrococcales</taxon>
        <taxon>Microbacteriaceae</taxon>
        <taxon>Cryobacterium</taxon>
    </lineage>
</organism>
<reference evidence="1 2" key="1">
    <citation type="submission" date="2019-03" db="EMBL/GenBank/DDBJ databases">
        <title>Genomics of glacier-inhabiting Cryobacterium strains.</title>
        <authorList>
            <person name="Liu Q."/>
            <person name="Xin Y.-H."/>
        </authorList>
    </citation>
    <scope>NUCLEOTIDE SEQUENCE [LARGE SCALE GENOMIC DNA]</scope>
    <source>
        <strain evidence="1 2">CGMCC 1.4292</strain>
    </source>
</reference>
<name>A0A4Y8KR56_9MICO</name>
<dbReference type="GO" id="GO:0003677">
    <property type="term" value="F:DNA binding"/>
    <property type="evidence" value="ECO:0007669"/>
    <property type="project" value="InterPro"/>
</dbReference>
<keyword evidence="2" id="KW-1185">Reference proteome</keyword>
<gene>
    <name evidence="1" type="ORF">E3T53_04275</name>
</gene>
<dbReference type="Gene3D" id="1.10.260.40">
    <property type="entry name" value="lambda repressor-like DNA-binding domains"/>
    <property type="match status" value="1"/>
</dbReference>
<accession>A0A4Y8KR56</accession>
<dbReference type="InterPro" id="IPR010982">
    <property type="entry name" value="Lambda_DNA-bd_dom_sf"/>
</dbReference>
<dbReference type="PROSITE" id="PS50943">
    <property type="entry name" value="HTH_CROC1"/>
    <property type="match status" value="1"/>
</dbReference>
<dbReference type="Proteomes" id="UP000298218">
    <property type="component" value="Unassembled WGS sequence"/>
</dbReference>
<dbReference type="RefSeq" id="WP_134173870.1">
    <property type="nucleotide sequence ID" value="NZ_SODI01000001.1"/>
</dbReference>
<comment type="caution">
    <text evidence="1">The sequence shown here is derived from an EMBL/GenBank/DDBJ whole genome shotgun (WGS) entry which is preliminary data.</text>
</comment>
<sequence length="84" mass="9044">MPKGTAPKPGPVSLALAPLLNDAFLELLVTQKRFGEMLGGVPQSTVSLYLRGERAIDVDLFVTMCRVLSIDPVEVFAVAVRSTE</sequence>
<dbReference type="EMBL" id="SOHQ01000013">
    <property type="protein sequence ID" value="TFD80846.1"/>
    <property type="molecule type" value="Genomic_DNA"/>
</dbReference>
<dbReference type="CDD" id="cd00093">
    <property type="entry name" value="HTH_XRE"/>
    <property type="match status" value="1"/>
</dbReference>
<evidence type="ECO:0000313" key="2">
    <source>
        <dbReference type="Proteomes" id="UP000298218"/>
    </source>
</evidence>
<dbReference type="SMART" id="SM00530">
    <property type="entry name" value="HTH_XRE"/>
    <property type="match status" value="1"/>
</dbReference>